<feature type="domain" description="Pyruvate/ketoisovalerate oxidoreductase catalytic" evidence="2">
    <location>
        <begin position="11"/>
        <end position="188"/>
    </location>
</feature>
<proteinExistence type="predicted"/>
<dbReference type="Pfam" id="PF01558">
    <property type="entry name" value="POR"/>
    <property type="match status" value="1"/>
</dbReference>
<evidence type="ECO:0000259" key="2">
    <source>
        <dbReference type="Pfam" id="PF01558"/>
    </source>
</evidence>
<keyword evidence="3" id="KW-0670">Pyruvate</keyword>
<keyword evidence="4" id="KW-1185">Reference proteome</keyword>
<dbReference type="GO" id="GO:0016903">
    <property type="term" value="F:oxidoreductase activity, acting on the aldehyde or oxo group of donors"/>
    <property type="evidence" value="ECO:0007669"/>
    <property type="project" value="InterPro"/>
</dbReference>
<reference evidence="3 4" key="1">
    <citation type="submission" date="2019-03" db="EMBL/GenBank/DDBJ databases">
        <title>Genomic Encyclopedia of Type Strains, Phase IV (KMG-IV): sequencing the most valuable type-strain genomes for metagenomic binning, comparative biology and taxonomic classification.</title>
        <authorList>
            <person name="Goeker M."/>
        </authorList>
    </citation>
    <scope>NUCLEOTIDE SEQUENCE [LARGE SCALE GENOMIC DNA]</scope>
    <source>
        <strain evidence="3 4">DSM 24984</strain>
    </source>
</reference>
<evidence type="ECO:0000313" key="4">
    <source>
        <dbReference type="Proteomes" id="UP000294614"/>
    </source>
</evidence>
<dbReference type="Gene3D" id="3.40.920.10">
    <property type="entry name" value="Pyruvate-ferredoxin oxidoreductase, PFOR, domain III"/>
    <property type="match status" value="1"/>
</dbReference>
<dbReference type="EMBL" id="SMGG01000004">
    <property type="protein sequence ID" value="TCK60820.1"/>
    <property type="molecule type" value="Genomic_DNA"/>
</dbReference>
<sequence length="189" mass="20423">MKLDILMVGVGGQGTVLSSNIVCDVALAAGYDVKKSEIHGMAQRGGSVVTHIRIGETVSSPTIPLKSADIVVSFERMEFLRYSEYISDNTTLILNTQMIFPPSVADGAAEYPQDKVDSVKSKFSKVYEIDAISKAIELGNQKIAGMVVLGILAKAVPFGKEAWEQAVKDRVPPKTIDLNLKAFNTGYNL</sequence>
<name>A0A4R1K9W2_9BACT</name>
<dbReference type="RefSeq" id="WP_132873684.1">
    <property type="nucleotide sequence ID" value="NZ_JAJUHT010000001.1"/>
</dbReference>
<dbReference type="PANTHER" id="PTHR43854:SF1">
    <property type="entry name" value="INDOLEPYRUVATE OXIDOREDUCTASE SUBUNIT IORB"/>
    <property type="match status" value="1"/>
</dbReference>
<evidence type="ECO:0000256" key="1">
    <source>
        <dbReference type="ARBA" id="ARBA00023002"/>
    </source>
</evidence>
<dbReference type="OrthoDB" id="9789125at2"/>
<dbReference type="InterPro" id="IPR052198">
    <property type="entry name" value="IorB_Oxidoreductase"/>
</dbReference>
<dbReference type="Proteomes" id="UP000294614">
    <property type="component" value="Unassembled WGS sequence"/>
</dbReference>
<dbReference type="InterPro" id="IPR019752">
    <property type="entry name" value="Pyrv/ketoisovalerate_OxRed_cat"/>
</dbReference>
<keyword evidence="1" id="KW-0560">Oxidoreductase</keyword>
<gene>
    <name evidence="3" type="ORF">C8D98_1699</name>
</gene>
<organism evidence="3 4">
    <name type="scientific">Seleniivibrio woodruffii</name>
    <dbReference type="NCBI Taxonomy" id="1078050"/>
    <lineage>
        <taxon>Bacteria</taxon>
        <taxon>Pseudomonadati</taxon>
        <taxon>Deferribacterota</taxon>
        <taxon>Deferribacteres</taxon>
        <taxon>Deferribacterales</taxon>
        <taxon>Geovibrionaceae</taxon>
        <taxon>Seleniivibrio</taxon>
    </lineage>
</organism>
<dbReference type="PANTHER" id="PTHR43854">
    <property type="entry name" value="INDOLEPYRUVATE OXIDOREDUCTASE SUBUNIT IORB"/>
    <property type="match status" value="1"/>
</dbReference>
<dbReference type="InterPro" id="IPR002869">
    <property type="entry name" value="Pyrv_flavodox_OxRed_cen"/>
</dbReference>
<dbReference type="NCBIfam" id="NF005325">
    <property type="entry name" value="PRK06853.1-5"/>
    <property type="match status" value="1"/>
</dbReference>
<protein>
    <submittedName>
        <fullName evidence="3">Indolepyruvate ferredoxin oxidoreductase beta subunit</fullName>
    </submittedName>
</protein>
<dbReference type="SUPFAM" id="SSF53323">
    <property type="entry name" value="Pyruvate-ferredoxin oxidoreductase, PFOR, domain III"/>
    <property type="match status" value="1"/>
</dbReference>
<evidence type="ECO:0000313" key="3">
    <source>
        <dbReference type="EMBL" id="TCK60820.1"/>
    </source>
</evidence>
<comment type="caution">
    <text evidence="3">The sequence shown here is derived from an EMBL/GenBank/DDBJ whole genome shotgun (WGS) entry which is preliminary data.</text>
</comment>
<accession>A0A4R1K9W2</accession>
<dbReference type="AlphaFoldDB" id="A0A4R1K9W2"/>